<protein>
    <submittedName>
        <fullName evidence="2">Uncharacterized protein</fullName>
    </submittedName>
</protein>
<evidence type="ECO:0000256" key="1">
    <source>
        <dbReference type="SAM" id="Phobius"/>
    </source>
</evidence>
<keyword evidence="1" id="KW-0812">Transmembrane</keyword>
<evidence type="ECO:0000313" key="3">
    <source>
        <dbReference type="Proteomes" id="UP000657739"/>
    </source>
</evidence>
<reference evidence="2" key="1">
    <citation type="submission" date="2020-07" db="EMBL/GenBank/DDBJ databases">
        <title>Clinical and genomic characterization of carbapenemase-producing Enterobacterales causing secondary infections during the COVID-19 crisis at a New York City hospital.</title>
        <authorList>
            <person name="Gomez-Simmonds A."/>
            <person name="Annavajhala M.K."/>
            <person name="Uhlemann A.-C."/>
        </authorList>
    </citation>
    <scope>NUCLEOTIDE SEQUENCE</scope>
    <source>
        <strain evidence="2">NK1593</strain>
    </source>
</reference>
<keyword evidence="1" id="KW-0472">Membrane</keyword>
<evidence type="ECO:0000313" key="2">
    <source>
        <dbReference type="EMBL" id="MBD3707886.1"/>
    </source>
</evidence>
<organism evidence="2 3">
    <name type="scientific">Klebsiella pneumoniae</name>
    <dbReference type="NCBI Taxonomy" id="573"/>
    <lineage>
        <taxon>Bacteria</taxon>
        <taxon>Pseudomonadati</taxon>
        <taxon>Pseudomonadota</taxon>
        <taxon>Gammaproteobacteria</taxon>
        <taxon>Enterobacterales</taxon>
        <taxon>Enterobacteriaceae</taxon>
        <taxon>Klebsiella/Raoultella group</taxon>
        <taxon>Klebsiella</taxon>
        <taxon>Klebsiella pneumoniae complex</taxon>
    </lineage>
</organism>
<proteinExistence type="predicted"/>
<dbReference type="Proteomes" id="UP000657739">
    <property type="component" value="Unassembled WGS sequence"/>
</dbReference>
<accession>A0A927DNR7</accession>
<keyword evidence="1" id="KW-1133">Transmembrane helix</keyword>
<comment type="caution">
    <text evidence="2">The sequence shown here is derived from an EMBL/GenBank/DDBJ whole genome shotgun (WGS) entry which is preliminary data.</text>
</comment>
<feature type="transmembrane region" description="Helical" evidence="1">
    <location>
        <begin position="15"/>
        <end position="38"/>
    </location>
</feature>
<dbReference type="AlphaFoldDB" id="A0A927DNR7"/>
<gene>
    <name evidence="2" type="ORF">IE987_05340</name>
</gene>
<sequence length="49" mass="5160">MGIISFIFALAEDMLLAAIPAVGFAMVFNVLSALCAGARCWGRLAMARV</sequence>
<name>A0A927DNR7_KLEPN</name>
<dbReference type="EMBL" id="JACXTE010000001">
    <property type="protein sequence ID" value="MBD3707886.1"/>
    <property type="molecule type" value="Genomic_DNA"/>
</dbReference>